<feature type="binding site" evidence="8">
    <location>
        <position position="55"/>
    </location>
    <ligand>
        <name>substrate</name>
    </ligand>
</feature>
<dbReference type="Pfam" id="PF00696">
    <property type="entry name" value="AA_kinase"/>
    <property type="match status" value="1"/>
</dbReference>
<reference evidence="11" key="1">
    <citation type="journal article" date="2019" name="Int. J. Syst. Evol. Microbiol.">
        <title>The Global Catalogue of Microorganisms (GCM) 10K type strain sequencing project: providing services to taxonomists for standard genome sequencing and annotation.</title>
        <authorList>
            <consortium name="The Broad Institute Genomics Platform"/>
            <consortium name="The Broad Institute Genome Sequencing Center for Infectious Disease"/>
            <person name="Wu L."/>
            <person name="Ma J."/>
        </authorList>
    </citation>
    <scope>NUCLEOTIDE SEQUENCE [LARGE SCALE GENOMIC DNA]</scope>
    <source>
        <strain evidence="11">JCM 17727</strain>
    </source>
</reference>
<dbReference type="InterPro" id="IPR011529">
    <property type="entry name" value="Glu_5kinase"/>
</dbReference>
<dbReference type="InterPro" id="IPR001048">
    <property type="entry name" value="Asp/Glu/Uridylate_kinase"/>
</dbReference>
<evidence type="ECO:0000256" key="1">
    <source>
        <dbReference type="ARBA" id="ARBA00022490"/>
    </source>
</evidence>
<dbReference type="InterPro" id="IPR005715">
    <property type="entry name" value="Glu_5kinase/COase_Synthase"/>
</dbReference>
<keyword evidence="7 8" id="KW-0067">ATP-binding</keyword>
<feature type="binding site" evidence="8">
    <location>
        <begin position="213"/>
        <end position="219"/>
    </location>
    <ligand>
        <name>ATP</name>
        <dbReference type="ChEBI" id="CHEBI:30616"/>
    </ligand>
</feature>
<dbReference type="PANTHER" id="PTHR43654">
    <property type="entry name" value="GLUTAMATE 5-KINASE"/>
    <property type="match status" value="1"/>
</dbReference>
<dbReference type="EC" id="2.7.2.11" evidence="8"/>
<sequence>METFNFEQYQNIVIKVGSALIAPDGMSCSTQYCLPLANFIKKCESLEKRITLVSSGAVAAGFNTLRPQNDTLSLDEKQALAAVGQSKVINHWQRFFDNHVAQVLLTAADMQNHSRSANAHRTLNTLHQHRVLPIVNENDTVAIEELKFGDNDRLAAQVACLINADLLIICSDVDGVFTDNPHLNPQAKLINTIDTIDESVLSLGQNSHNPQATGGMLTKLLAAQLAQNHGIDTVICNGKTEAYLPLLQDQCAGTWVVSDKPLDRENAARIRNTYP</sequence>
<gene>
    <name evidence="8" type="primary">proB</name>
    <name evidence="10" type="ORF">GCM10023150_20340</name>
</gene>
<feature type="binding site" evidence="8">
    <location>
        <position position="151"/>
    </location>
    <ligand>
        <name>substrate</name>
    </ligand>
</feature>
<evidence type="ECO:0000256" key="6">
    <source>
        <dbReference type="ARBA" id="ARBA00022777"/>
    </source>
</evidence>
<comment type="caution">
    <text evidence="10">The sequence shown here is derived from an EMBL/GenBank/DDBJ whole genome shotgun (WGS) entry which is preliminary data.</text>
</comment>
<dbReference type="InterPro" id="IPR036393">
    <property type="entry name" value="AceGlu_kinase-like_sf"/>
</dbReference>
<keyword evidence="4 8" id="KW-0808">Transferase</keyword>
<comment type="function">
    <text evidence="8">Catalyzes the transfer of a phosphate group to glutamate to form L-glutamate 5-phosphate.</text>
</comment>
<dbReference type="InterPro" id="IPR001057">
    <property type="entry name" value="Glu/AcGlu_kinase"/>
</dbReference>
<keyword evidence="11" id="KW-1185">Reference proteome</keyword>
<comment type="pathway">
    <text evidence="8">Amino-acid biosynthesis; L-proline biosynthesis; L-glutamate 5-semialdehyde from L-glutamate: step 1/2.</text>
</comment>
<dbReference type="HAMAP" id="MF_00456">
    <property type="entry name" value="ProB"/>
    <property type="match status" value="1"/>
</dbReference>
<organism evidence="10 11">
    <name type="scientific">Kangiella taiwanensis</name>
    <dbReference type="NCBI Taxonomy" id="1079179"/>
    <lineage>
        <taxon>Bacteria</taxon>
        <taxon>Pseudomonadati</taxon>
        <taxon>Pseudomonadota</taxon>
        <taxon>Gammaproteobacteria</taxon>
        <taxon>Kangiellales</taxon>
        <taxon>Kangiellaceae</taxon>
        <taxon>Kangiella</taxon>
    </lineage>
</organism>
<dbReference type="PROSITE" id="PS00902">
    <property type="entry name" value="GLUTAMATE_5_KINASE"/>
    <property type="match status" value="1"/>
</dbReference>
<evidence type="ECO:0000256" key="7">
    <source>
        <dbReference type="ARBA" id="ARBA00022840"/>
    </source>
</evidence>
<dbReference type="PANTHER" id="PTHR43654:SF1">
    <property type="entry name" value="ISOPENTENYL PHOSPHATE KINASE"/>
    <property type="match status" value="1"/>
</dbReference>
<feature type="binding site" evidence="8">
    <location>
        <position position="15"/>
    </location>
    <ligand>
        <name>ATP</name>
        <dbReference type="ChEBI" id="CHEBI:30616"/>
    </ligand>
</feature>
<accession>A0ABP8I6S8</accession>
<keyword evidence="6 8" id="KW-0418">Kinase</keyword>
<keyword evidence="2 8" id="KW-0028">Amino-acid biosynthesis</keyword>
<evidence type="ECO:0000256" key="2">
    <source>
        <dbReference type="ARBA" id="ARBA00022605"/>
    </source>
</evidence>
<dbReference type="Gene3D" id="3.40.1160.10">
    <property type="entry name" value="Acetylglutamate kinase-like"/>
    <property type="match status" value="1"/>
</dbReference>
<dbReference type="SUPFAM" id="SSF53633">
    <property type="entry name" value="Carbamate kinase-like"/>
    <property type="match status" value="1"/>
</dbReference>
<keyword evidence="1 8" id="KW-0963">Cytoplasm</keyword>
<comment type="catalytic activity">
    <reaction evidence="8">
        <text>L-glutamate + ATP = L-glutamyl 5-phosphate + ADP</text>
        <dbReference type="Rhea" id="RHEA:14877"/>
        <dbReference type="ChEBI" id="CHEBI:29985"/>
        <dbReference type="ChEBI" id="CHEBI:30616"/>
        <dbReference type="ChEBI" id="CHEBI:58274"/>
        <dbReference type="ChEBI" id="CHEBI:456216"/>
        <dbReference type="EC" id="2.7.2.11"/>
    </reaction>
</comment>
<feature type="domain" description="Aspartate/glutamate/uridylate kinase" evidence="9">
    <location>
        <begin position="12"/>
        <end position="237"/>
    </location>
</feature>
<evidence type="ECO:0000256" key="3">
    <source>
        <dbReference type="ARBA" id="ARBA00022650"/>
    </source>
</evidence>
<evidence type="ECO:0000313" key="11">
    <source>
        <dbReference type="Proteomes" id="UP001501294"/>
    </source>
</evidence>
<dbReference type="CDD" id="cd04242">
    <property type="entry name" value="AAK_G5K_ProB"/>
    <property type="match status" value="1"/>
</dbReference>
<dbReference type="PIRSF" id="PIRSF000729">
    <property type="entry name" value="GK"/>
    <property type="match status" value="1"/>
</dbReference>
<dbReference type="Proteomes" id="UP001501294">
    <property type="component" value="Unassembled WGS sequence"/>
</dbReference>
<comment type="subcellular location">
    <subcellularLocation>
        <location evidence="8">Cytoplasm</location>
    </subcellularLocation>
</comment>
<dbReference type="InterPro" id="IPR019797">
    <property type="entry name" value="Glutamate_5-kinase_CS"/>
</dbReference>
<comment type="similarity">
    <text evidence="8">Belongs to the glutamate 5-kinase family.</text>
</comment>
<dbReference type="EMBL" id="BAABFU010000003">
    <property type="protein sequence ID" value="GAA4352576.1"/>
    <property type="molecule type" value="Genomic_DNA"/>
</dbReference>
<keyword evidence="3 8" id="KW-0641">Proline biosynthesis</keyword>
<evidence type="ECO:0000313" key="10">
    <source>
        <dbReference type="EMBL" id="GAA4352576.1"/>
    </source>
</evidence>
<feature type="binding site" evidence="8">
    <location>
        <begin position="171"/>
        <end position="172"/>
    </location>
    <ligand>
        <name>ATP</name>
        <dbReference type="ChEBI" id="CHEBI:30616"/>
    </ligand>
</feature>
<dbReference type="InterPro" id="IPR041739">
    <property type="entry name" value="G5K_ProB"/>
</dbReference>
<dbReference type="PRINTS" id="PR00474">
    <property type="entry name" value="GLU5KINASE"/>
</dbReference>
<evidence type="ECO:0000256" key="5">
    <source>
        <dbReference type="ARBA" id="ARBA00022741"/>
    </source>
</evidence>
<evidence type="ECO:0000259" key="9">
    <source>
        <dbReference type="Pfam" id="PF00696"/>
    </source>
</evidence>
<dbReference type="RefSeq" id="WP_223579482.1">
    <property type="nucleotide sequence ID" value="NZ_BAABFU010000003.1"/>
</dbReference>
<name>A0ABP8I6S8_9GAMM</name>
<keyword evidence="5 8" id="KW-0547">Nucleotide-binding</keyword>
<dbReference type="NCBIfam" id="TIGR01027">
    <property type="entry name" value="proB"/>
    <property type="match status" value="1"/>
</dbReference>
<protein>
    <recommendedName>
        <fullName evidence="8">Glutamate 5-kinase</fullName>
        <ecNumber evidence="8">2.7.2.11</ecNumber>
    </recommendedName>
    <alternativeName>
        <fullName evidence="8">Gamma-glutamyl kinase</fullName>
        <shortName evidence="8">GK</shortName>
    </alternativeName>
</protein>
<evidence type="ECO:0000256" key="4">
    <source>
        <dbReference type="ARBA" id="ARBA00022679"/>
    </source>
</evidence>
<proteinExistence type="inferred from homology"/>
<evidence type="ECO:0000256" key="8">
    <source>
        <dbReference type="HAMAP-Rule" id="MF_00456"/>
    </source>
</evidence>
<feature type="binding site" evidence="8">
    <location>
        <position position="139"/>
    </location>
    <ligand>
        <name>substrate</name>
    </ligand>
</feature>